<reference evidence="1 2" key="1">
    <citation type="journal article" date="2009" name="PLoS Genet.">
        <title>Run-off replication of host-adaptability genes is associated with gene transfer agents in the genome of mouse-infecting Bartonella grahamii.</title>
        <authorList>
            <person name="Berglund E.C."/>
            <person name="Frank A.C."/>
            <person name="Calteau A."/>
            <person name="Vinnere Pettersson O."/>
            <person name="Granberg F."/>
            <person name="Eriksson A.-S."/>
            <person name="Naeslund K."/>
            <person name="Holmberg M."/>
            <person name="Lindroos H."/>
            <person name="Andersson S.G."/>
        </authorList>
    </citation>
    <scope>NUCLEOTIDE SEQUENCE [LARGE SCALE GENOMIC DNA]</scope>
    <source>
        <strain evidence="2">as4aup</strain>
    </source>
</reference>
<dbReference type="KEGG" id="bgr:Bgr_17200"/>
<sequence length="142" mass="16487">MTIRKFEMREPFRFSHSTSAMITYSYKSVFFRKTKRTKHNILALHIHTLVLKTDLSTLITPISQTLSIKAWKSPHEGNKIHSTLPIFTFMEEHTGSITKTLPAPNVADSLQFKRQFIKGMAFLYSFDPHDPLTYDVQANHFN</sequence>
<dbReference type="Proteomes" id="UP000001489">
    <property type="component" value="Chromosome"/>
</dbReference>
<accession>C6AAA2</accession>
<evidence type="ECO:0000313" key="2">
    <source>
        <dbReference type="Proteomes" id="UP000001489"/>
    </source>
</evidence>
<dbReference type="HOGENOM" id="CLU_1811992_0_0_5"/>
<gene>
    <name evidence="1" type="ordered locus">Bgr_17200</name>
</gene>
<organism evidence="1 2">
    <name type="scientific">Bartonella grahamii (strain as4aup)</name>
    <dbReference type="NCBI Taxonomy" id="634504"/>
    <lineage>
        <taxon>Bacteria</taxon>
        <taxon>Pseudomonadati</taxon>
        <taxon>Pseudomonadota</taxon>
        <taxon>Alphaproteobacteria</taxon>
        <taxon>Hyphomicrobiales</taxon>
        <taxon>Bartonellaceae</taxon>
        <taxon>Bartonella</taxon>
    </lineage>
</organism>
<dbReference type="EMBL" id="CP001562">
    <property type="protein sequence ID" value="ACS51842.1"/>
    <property type="molecule type" value="Genomic_DNA"/>
</dbReference>
<protein>
    <submittedName>
        <fullName evidence="1">Uncharacterized protein</fullName>
    </submittedName>
</protein>
<name>C6AAA2_BARGA</name>
<proteinExistence type="predicted"/>
<keyword evidence="2" id="KW-1185">Reference proteome</keyword>
<dbReference type="AlphaFoldDB" id="C6AAA2"/>
<evidence type="ECO:0000313" key="1">
    <source>
        <dbReference type="EMBL" id="ACS51842.1"/>
    </source>
</evidence>